<accession>A0A916KM24</accession>
<evidence type="ECO:0000313" key="1">
    <source>
        <dbReference type="EMBL" id="CAI82742.1"/>
    </source>
</evidence>
<dbReference type="Proteomes" id="UP000000433">
    <property type="component" value="Chromosome"/>
</dbReference>
<gene>
    <name evidence="1" type="ordered locus">cbdbA558</name>
</gene>
<dbReference type="KEGG" id="deh:cbdbA558"/>
<dbReference type="AlphaFoldDB" id="A0A916KM24"/>
<dbReference type="EMBL" id="AJ965256">
    <property type="protein sequence ID" value="CAI82742.1"/>
    <property type="molecule type" value="Genomic_DNA"/>
</dbReference>
<proteinExistence type="predicted"/>
<name>A0A916KM24_DEHMC</name>
<protein>
    <submittedName>
        <fullName evidence="1">Uncharacterized protein</fullName>
    </submittedName>
</protein>
<reference evidence="1 2" key="1">
    <citation type="journal article" date="2005" name="Nat. Biotechnol.">
        <title>Genome sequence of the chlorinated compound-respiring bacterium Dehalococcoides species strain CBDB1.</title>
        <authorList>
            <person name="Kube M."/>
            <person name="Beck A."/>
            <person name="Zinder S.H."/>
            <person name="Kuhl H."/>
            <person name="Reinhardt R."/>
            <person name="Adrian L."/>
        </authorList>
    </citation>
    <scope>NUCLEOTIDE SEQUENCE [LARGE SCALE GENOMIC DNA]</scope>
    <source>
        <strain evidence="1 2">CBDB1</strain>
    </source>
</reference>
<evidence type="ECO:0000313" key="2">
    <source>
        <dbReference type="Proteomes" id="UP000000433"/>
    </source>
</evidence>
<sequence length="31" mass="3636">MALPFLLKHIISFSESLEFIPIPLEKPKRQI</sequence>
<keyword evidence="2" id="KW-1185">Reference proteome</keyword>
<organism evidence="1 2">
    <name type="scientific">Dehalococcoides mccartyi (strain CBDB1)</name>
    <dbReference type="NCBI Taxonomy" id="255470"/>
    <lineage>
        <taxon>Bacteria</taxon>
        <taxon>Bacillati</taxon>
        <taxon>Chloroflexota</taxon>
        <taxon>Dehalococcoidia</taxon>
        <taxon>Dehalococcoidales</taxon>
        <taxon>Dehalococcoidaceae</taxon>
        <taxon>Dehalococcoides</taxon>
    </lineage>
</organism>